<dbReference type="CTD" id="79635"/>
<dbReference type="AlphaFoldDB" id="A0A452FRB7"/>
<reference evidence="5" key="3">
    <citation type="submission" date="2025-05" db="UniProtKB">
        <authorList>
            <consortium name="Ensembl"/>
        </authorList>
    </citation>
    <scope>IDENTIFICATION</scope>
</reference>
<feature type="domain" description="DUF4515" evidence="4">
    <location>
        <begin position="289"/>
        <end position="494"/>
    </location>
</feature>
<dbReference type="Pfam" id="PF14988">
    <property type="entry name" value="DUF4515"/>
    <property type="match status" value="1"/>
</dbReference>
<feature type="compositionally biased region" description="Polar residues" evidence="3">
    <location>
        <begin position="509"/>
        <end position="520"/>
    </location>
</feature>
<feature type="coiled-coil region" evidence="2">
    <location>
        <begin position="337"/>
        <end position="487"/>
    </location>
</feature>
<dbReference type="GeneID" id="102175033"/>
<dbReference type="PANTHER" id="PTHR14845:SF3">
    <property type="entry name" value="COILED-COIL DOMAIN CONTAINING 121, RETROGENE 1"/>
    <property type="match status" value="1"/>
</dbReference>
<name>A0A452FRB7_CAPHI</name>
<organism evidence="5 7">
    <name type="scientific">Capra hircus</name>
    <name type="common">Goat</name>
    <dbReference type="NCBI Taxonomy" id="9925"/>
    <lineage>
        <taxon>Eukaryota</taxon>
        <taxon>Metazoa</taxon>
        <taxon>Chordata</taxon>
        <taxon>Craniata</taxon>
        <taxon>Vertebrata</taxon>
        <taxon>Euteleostomi</taxon>
        <taxon>Mammalia</taxon>
        <taxon>Eutheria</taxon>
        <taxon>Laurasiatheria</taxon>
        <taxon>Artiodactyla</taxon>
        <taxon>Ruminantia</taxon>
        <taxon>Pecora</taxon>
        <taxon>Bovidae</taxon>
        <taxon>Caprinae</taxon>
        <taxon>Capra</taxon>
    </lineage>
</organism>
<evidence type="ECO:0000313" key="5">
    <source>
        <dbReference type="Ensembl" id="ENSCHIP00000026869.1"/>
    </source>
</evidence>
<dbReference type="InterPro" id="IPR032777">
    <property type="entry name" value="DUF4515"/>
</dbReference>
<dbReference type="RefSeq" id="XP_005686934.3">
    <property type="nucleotide sequence ID" value="XM_005686877.3"/>
</dbReference>
<dbReference type="OMA" id="KWRHWED"/>
<evidence type="ECO:0000313" key="6">
    <source>
        <dbReference type="Ensembl" id="ENSCHIP00010010737.1"/>
    </source>
</evidence>
<evidence type="ECO:0000256" key="3">
    <source>
        <dbReference type="SAM" id="MobiDB-lite"/>
    </source>
</evidence>
<dbReference type="Ensembl" id="ENSCHIT00000034735.1">
    <property type="protein sequence ID" value="ENSCHIP00000026869.1"/>
    <property type="gene ID" value="ENSCHIG00000023039.1"/>
</dbReference>
<dbReference type="PANTHER" id="PTHR14845">
    <property type="entry name" value="COILED-COIL DOMAIN-CONTAINING 166"/>
    <property type="match status" value="1"/>
</dbReference>
<dbReference type="EMBL" id="LWLT01000009">
    <property type="status" value="NOT_ANNOTATED_CDS"/>
    <property type="molecule type" value="Genomic_DNA"/>
</dbReference>
<dbReference type="Ensembl" id="ENSCHIT00010015251.1">
    <property type="protein sequence ID" value="ENSCHIP00010010737.1"/>
    <property type="gene ID" value="ENSCHIG00010008065.1"/>
</dbReference>
<accession>A0A452FRB7</accession>
<evidence type="ECO:0000259" key="4">
    <source>
        <dbReference type="Pfam" id="PF14988"/>
    </source>
</evidence>
<dbReference type="GeneTree" id="ENSGT01050000245042"/>
<evidence type="ECO:0000256" key="1">
    <source>
        <dbReference type="ARBA" id="ARBA00023054"/>
    </source>
</evidence>
<proteinExistence type="predicted"/>
<evidence type="ECO:0000313" key="8">
    <source>
        <dbReference type="Proteomes" id="UP000694566"/>
    </source>
</evidence>
<dbReference type="Proteomes" id="UP000291000">
    <property type="component" value="Chromosome 11"/>
</dbReference>
<reference evidence="6 8" key="2">
    <citation type="submission" date="2019-03" db="EMBL/GenBank/DDBJ databases">
        <title>Genome sequencing and reference-guided assembly of Black Bengal Goat (Capra hircus).</title>
        <authorList>
            <person name="Siddiki A.Z."/>
            <person name="Baten A."/>
            <person name="Billah M."/>
            <person name="Alam M.A.U."/>
            <person name="Shawrob K.S.M."/>
            <person name="Saha S."/>
            <person name="Chowdhury M."/>
            <person name="Rahman A.H."/>
            <person name="Stear M."/>
            <person name="Miah G."/>
            <person name="Das G.B."/>
            <person name="Hossain M.M."/>
            <person name="Kumkum M."/>
            <person name="Islam M.S."/>
            <person name="Mollah A.M."/>
            <person name="Ahsan A."/>
            <person name="Tusar F."/>
            <person name="Khan M.K.I."/>
        </authorList>
    </citation>
    <scope>NUCLEOTIDE SEQUENCE [LARGE SCALE GENOMIC DNA]</scope>
</reference>
<feature type="region of interest" description="Disordered" evidence="3">
    <location>
        <begin position="111"/>
        <end position="130"/>
    </location>
</feature>
<protein>
    <submittedName>
        <fullName evidence="5">Coiled-coil domain containing 121</fullName>
    </submittedName>
</protein>
<dbReference type="KEGG" id="chx:102175033"/>
<feature type="region of interest" description="Disordered" evidence="3">
    <location>
        <begin position="502"/>
        <end position="536"/>
    </location>
</feature>
<evidence type="ECO:0000256" key="2">
    <source>
        <dbReference type="SAM" id="Coils"/>
    </source>
</evidence>
<feature type="compositionally biased region" description="Basic and acidic residues" evidence="3">
    <location>
        <begin position="200"/>
        <end position="210"/>
    </location>
</feature>
<feature type="region of interest" description="Disordered" evidence="3">
    <location>
        <begin position="186"/>
        <end position="210"/>
    </location>
</feature>
<feature type="compositionally biased region" description="Low complexity" evidence="3">
    <location>
        <begin position="188"/>
        <end position="198"/>
    </location>
</feature>
<dbReference type="STRING" id="9925.ENSCHIP00000026869"/>
<feature type="compositionally biased region" description="Low complexity" evidence="3">
    <location>
        <begin position="76"/>
        <end position="85"/>
    </location>
</feature>
<feature type="region of interest" description="Disordered" evidence="3">
    <location>
        <begin position="69"/>
        <end position="101"/>
    </location>
</feature>
<dbReference type="Bgee" id="ENSCHIG00000023039">
    <property type="expression patterns" value="Expressed in longissimus thoracis muscle and 15 other cell types or tissues"/>
</dbReference>
<dbReference type="OrthoDB" id="9625750at2759"/>
<evidence type="ECO:0000313" key="7">
    <source>
        <dbReference type="Proteomes" id="UP000291000"/>
    </source>
</evidence>
<feature type="compositionally biased region" description="Basic residues" evidence="3">
    <location>
        <begin position="527"/>
        <end position="536"/>
    </location>
</feature>
<keyword evidence="1 2" id="KW-0175">Coiled coil</keyword>
<reference evidence="5 7" key="1">
    <citation type="submission" date="2016-04" db="EMBL/GenBank/DDBJ databases">
        <title>Polished mammalian reference genomes with single-molecule sequencing and chromosome conformation capture applied to the Capra hircus genome.</title>
        <authorList>
            <person name="Bickhart D.M."/>
            <person name="Koren S."/>
            <person name="Rosen B."/>
            <person name="Hastie A."/>
            <person name="Liachko I."/>
            <person name="Sullivan S.T."/>
            <person name="Burton J."/>
            <person name="Sayre B.L."/>
            <person name="Huson H.J."/>
            <person name="Lee J."/>
            <person name="Lam E."/>
            <person name="Kelley C.M."/>
            <person name="Hutchison J.L."/>
            <person name="Zhou Y."/>
            <person name="Sun J."/>
            <person name="Crisa A."/>
            <person name="Schwartz J.C."/>
            <person name="Hammond J.A."/>
            <person name="Schroeder S.G."/>
            <person name="Liu G.E."/>
            <person name="Dunham M."/>
            <person name="Shendure J."/>
            <person name="Sonstegard T.S."/>
            <person name="Phillippy A.M."/>
            <person name="Van Tassell C.P."/>
            <person name="Smith T.P."/>
        </authorList>
    </citation>
    <scope>NUCLEOTIDE SEQUENCE [LARGE SCALE GENOMIC DNA]</scope>
</reference>
<keyword evidence="7" id="KW-1185">Reference proteome</keyword>
<sequence>MRLEHNKTKSNPTQPAIKGRAKGRGVHLILSIVTRMGAQLGTPSGKWRHWEDGWKRPTKELLTVVGQGLGKPKLWTPGGQDDQGPQGPPGTPGTPGTTRDSRATLVKRVRFPVSPRGAGSRASGEPAVRALPSAEEVRRLRTARQGTLTGCEPRGCWATPRSAEPSSEKLGITPVMTRYFRVLPPPKSSSRSVVVSRKGQSRDTGEEQSADKFVKLAEDTSESLQPDVNFIHTFLKPEKLTKVEKRFKGRAVMEMMKLDKEIKETQIRLEPLVVETRQLLEEKDHIQKENQFFQEYLTKQTEESRQRTEKLWNYYLQQSVKIEQRKQELTSKYANKNSALKRELLEKENTLSNLNKQLEAMRDISVIKEKQDREIEKLQQEIKKTHVETAAKKQAMLVQFFQDKALLEAQLRELEAREPGKKLTKELKSKNQALEKAAKQHVSEFHSNINRQHQQLQKELPELVQKCHQLEDTHSQLKKKQQLLQQEHWYVECLRRGRQQLQERRNRCPNGQGSPKTTRNPALGTKSKVHPKKFLK</sequence>
<gene>
    <name evidence="5" type="primary">CCDC121</name>
</gene>
<feature type="region of interest" description="Disordered" evidence="3">
    <location>
        <begin position="1"/>
        <end position="22"/>
    </location>
</feature>